<dbReference type="SUPFAM" id="SSF52374">
    <property type="entry name" value="Nucleotidylyl transferase"/>
    <property type="match status" value="1"/>
</dbReference>
<dbReference type="GO" id="GO:0005829">
    <property type="term" value="C:cytosol"/>
    <property type="evidence" value="ECO:0007669"/>
    <property type="project" value="TreeGrafter"/>
</dbReference>
<comment type="subunit">
    <text evidence="8">Homodimer.</text>
</comment>
<dbReference type="InterPro" id="IPR024109">
    <property type="entry name" value="Trp-tRNA-ligase_bac-type"/>
</dbReference>
<comment type="function">
    <text evidence="8">Catalyzes the attachment of tryptophan to tRNA(Trp).</text>
</comment>
<feature type="binding site" evidence="8">
    <location>
        <begin position="20"/>
        <end position="21"/>
    </location>
    <ligand>
        <name>ATP</name>
        <dbReference type="ChEBI" id="CHEBI:30616"/>
    </ligand>
</feature>
<feature type="binding site" evidence="8">
    <location>
        <begin position="148"/>
        <end position="150"/>
    </location>
    <ligand>
        <name>ATP</name>
        <dbReference type="ChEBI" id="CHEBI:30616"/>
    </ligand>
</feature>
<evidence type="ECO:0000256" key="4">
    <source>
        <dbReference type="ARBA" id="ARBA00022840"/>
    </source>
</evidence>
<comment type="similarity">
    <text evidence="1 8 9">Belongs to the class-I aminoacyl-tRNA synthetase family.</text>
</comment>
<keyword evidence="11" id="KW-1185">Reference proteome</keyword>
<dbReference type="InterPro" id="IPR002305">
    <property type="entry name" value="aa-tRNA-synth_Ic"/>
</dbReference>
<dbReference type="InterPro" id="IPR050203">
    <property type="entry name" value="Trp-tRNA_synthetase"/>
</dbReference>
<organism evidence="10 11">
    <name type="scientific">Alkaliphilus oremlandii (strain OhILAs)</name>
    <name type="common">Clostridium oremlandii (strain OhILAs)</name>
    <dbReference type="NCBI Taxonomy" id="350688"/>
    <lineage>
        <taxon>Bacteria</taxon>
        <taxon>Bacillati</taxon>
        <taxon>Bacillota</taxon>
        <taxon>Clostridia</taxon>
        <taxon>Peptostreptococcales</taxon>
        <taxon>Natronincolaceae</taxon>
        <taxon>Alkaliphilus</taxon>
    </lineage>
</organism>
<sequence length="331" mass="37768">MSNKKIVFSGAQPTGSLTMGNYIGAVKNWKELEEEHHCIYSIVDSHSLTVRQDPKAFKETCISFLVQYLACGLNPEKNIIYFQSHVPQHAELNWILGCNTYVGELGRMTQFKDKSEKHKDNINAGLFTYPVLMAADILLYRSNLVPVGDDQKQHLEITRDIAMRFNNLYGEVFPIPEIHTPKIGARIMSLQEPSKKMSKSDDNVNGTIYLMDSEDTILKKMKRAVTDSANHVAYNEEQPGVKNLITIYSSLTGLSIEEIVERYEGKGYGAFKVDTAEVVIEFLKPFKRRYDEYINNLDYVETIYKNGAKKAYELAEETMKVVRDRIGLLQK</sequence>
<dbReference type="PROSITE" id="PS00178">
    <property type="entry name" value="AA_TRNA_LIGASE_I"/>
    <property type="match status" value="1"/>
</dbReference>
<feature type="binding site" evidence="8">
    <location>
        <position position="136"/>
    </location>
    <ligand>
        <name>L-tryptophan</name>
        <dbReference type="ChEBI" id="CHEBI:57912"/>
    </ligand>
</feature>
<comment type="catalytic activity">
    <reaction evidence="7 8">
        <text>tRNA(Trp) + L-tryptophan + ATP = L-tryptophyl-tRNA(Trp) + AMP + diphosphate + H(+)</text>
        <dbReference type="Rhea" id="RHEA:24080"/>
        <dbReference type="Rhea" id="RHEA-COMP:9671"/>
        <dbReference type="Rhea" id="RHEA-COMP:9705"/>
        <dbReference type="ChEBI" id="CHEBI:15378"/>
        <dbReference type="ChEBI" id="CHEBI:30616"/>
        <dbReference type="ChEBI" id="CHEBI:33019"/>
        <dbReference type="ChEBI" id="CHEBI:57912"/>
        <dbReference type="ChEBI" id="CHEBI:78442"/>
        <dbReference type="ChEBI" id="CHEBI:78535"/>
        <dbReference type="ChEBI" id="CHEBI:456215"/>
        <dbReference type="EC" id="6.1.1.2"/>
    </reaction>
</comment>
<dbReference type="InterPro" id="IPR002306">
    <property type="entry name" value="Trp-tRNA-ligase"/>
</dbReference>
<keyword evidence="4 8" id="KW-0067">ATP-binding</keyword>
<feature type="binding site" evidence="8">
    <location>
        <begin position="12"/>
        <end position="14"/>
    </location>
    <ligand>
        <name>ATP</name>
        <dbReference type="ChEBI" id="CHEBI:30616"/>
    </ligand>
</feature>
<dbReference type="CDD" id="cd00806">
    <property type="entry name" value="TrpRS_core"/>
    <property type="match status" value="1"/>
</dbReference>
<feature type="binding site" evidence="8">
    <location>
        <position position="187"/>
    </location>
    <ligand>
        <name>ATP</name>
        <dbReference type="ChEBI" id="CHEBI:30616"/>
    </ligand>
</feature>
<protein>
    <recommendedName>
        <fullName evidence="8">Tryptophan--tRNA ligase</fullName>
        <ecNumber evidence="8">6.1.1.2</ecNumber>
    </recommendedName>
    <alternativeName>
        <fullName evidence="8">Tryptophanyl-tRNA synthetase</fullName>
        <shortName evidence="8">TrpRS</shortName>
    </alternativeName>
</protein>
<feature type="short sequence motif" description="'KMSKS' region" evidence="8">
    <location>
        <begin position="196"/>
        <end position="200"/>
    </location>
</feature>
<dbReference type="KEGG" id="aoe:Clos_2123"/>
<evidence type="ECO:0000256" key="3">
    <source>
        <dbReference type="ARBA" id="ARBA00022741"/>
    </source>
</evidence>
<evidence type="ECO:0000256" key="1">
    <source>
        <dbReference type="ARBA" id="ARBA00005594"/>
    </source>
</evidence>
<dbReference type="RefSeq" id="WP_012159968.1">
    <property type="nucleotide sequence ID" value="NC_009922.1"/>
</dbReference>
<dbReference type="Gene3D" id="3.40.50.620">
    <property type="entry name" value="HUPs"/>
    <property type="match status" value="1"/>
</dbReference>
<name>A8MIM7_ALKOO</name>
<dbReference type="HOGENOM" id="CLU_029244_1_1_9"/>
<evidence type="ECO:0000256" key="2">
    <source>
        <dbReference type="ARBA" id="ARBA00022598"/>
    </source>
</evidence>
<comment type="caution">
    <text evidence="8">Lacks conserved residue(s) required for the propagation of feature annotation.</text>
</comment>
<dbReference type="Proteomes" id="UP000000269">
    <property type="component" value="Chromosome"/>
</dbReference>
<keyword evidence="5 8" id="KW-0648">Protein biosynthesis</keyword>
<dbReference type="InterPro" id="IPR001412">
    <property type="entry name" value="aa-tRNA-synth_I_CS"/>
</dbReference>
<dbReference type="Pfam" id="PF00579">
    <property type="entry name" value="tRNA-synt_1b"/>
    <property type="match status" value="1"/>
</dbReference>
<reference evidence="11" key="1">
    <citation type="submission" date="2007-10" db="EMBL/GenBank/DDBJ databases">
        <title>Complete genome of Alkaliphilus oremlandii OhILAs.</title>
        <authorList>
            <person name="Copeland A."/>
            <person name="Lucas S."/>
            <person name="Lapidus A."/>
            <person name="Barry K."/>
            <person name="Detter J.C."/>
            <person name="Glavina del Rio T."/>
            <person name="Hammon N."/>
            <person name="Israni S."/>
            <person name="Dalin E."/>
            <person name="Tice H."/>
            <person name="Pitluck S."/>
            <person name="Chain P."/>
            <person name="Malfatti S."/>
            <person name="Shin M."/>
            <person name="Vergez L."/>
            <person name="Schmutz J."/>
            <person name="Larimer F."/>
            <person name="Land M."/>
            <person name="Hauser L."/>
            <person name="Kyrpides N."/>
            <person name="Mikhailova N."/>
            <person name="Stolz J.F."/>
            <person name="Dawson A."/>
            <person name="Fisher E."/>
            <person name="Crable B."/>
            <person name="Perera E."/>
            <person name="Lisak J."/>
            <person name="Ranganathan M."/>
            <person name="Basu P."/>
            <person name="Richardson P."/>
        </authorList>
    </citation>
    <scope>NUCLEOTIDE SEQUENCE [LARGE SCALE GENOMIC DNA]</scope>
    <source>
        <strain evidence="11">OhILAs</strain>
    </source>
</reference>
<dbReference type="NCBIfam" id="TIGR00233">
    <property type="entry name" value="trpS"/>
    <property type="match status" value="1"/>
</dbReference>
<dbReference type="Gene3D" id="1.10.240.10">
    <property type="entry name" value="Tyrosyl-Transfer RNA Synthetase"/>
    <property type="match status" value="1"/>
</dbReference>
<dbReference type="PANTHER" id="PTHR43766:SF1">
    <property type="entry name" value="TRYPTOPHAN--TRNA LIGASE, MITOCHONDRIAL"/>
    <property type="match status" value="1"/>
</dbReference>
<dbReference type="HAMAP" id="MF_00140_B">
    <property type="entry name" value="Trp_tRNA_synth_B"/>
    <property type="match status" value="1"/>
</dbReference>
<dbReference type="GO" id="GO:0005524">
    <property type="term" value="F:ATP binding"/>
    <property type="evidence" value="ECO:0007669"/>
    <property type="project" value="UniProtKB-UniRule"/>
</dbReference>
<dbReference type="AlphaFoldDB" id="A8MIM7"/>
<keyword evidence="3 8" id="KW-0547">Nucleotide-binding</keyword>
<proteinExistence type="inferred from homology"/>
<evidence type="ECO:0000256" key="5">
    <source>
        <dbReference type="ARBA" id="ARBA00022917"/>
    </source>
</evidence>
<dbReference type="PRINTS" id="PR01039">
    <property type="entry name" value="TRNASYNTHTRP"/>
</dbReference>
<dbReference type="PANTHER" id="PTHR43766">
    <property type="entry name" value="TRYPTOPHAN--TRNA LIGASE, MITOCHONDRIAL"/>
    <property type="match status" value="1"/>
</dbReference>
<evidence type="ECO:0000313" key="10">
    <source>
        <dbReference type="EMBL" id="ABW19659.1"/>
    </source>
</evidence>
<keyword evidence="8" id="KW-0963">Cytoplasm</keyword>
<dbReference type="GO" id="GO:0004830">
    <property type="term" value="F:tryptophan-tRNA ligase activity"/>
    <property type="evidence" value="ECO:0007669"/>
    <property type="project" value="UniProtKB-UniRule"/>
</dbReference>
<dbReference type="InterPro" id="IPR014729">
    <property type="entry name" value="Rossmann-like_a/b/a_fold"/>
</dbReference>
<gene>
    <name evidence="8" type="primary">trpS</name>
    <name evidence="10" type="ordered locus">Clos_2123</name>
</gene>
<dbReference type="eggNOG" id="COG0180">
    <property type="taxonomic scope" value="Bacteria"/>
</dbReference>
<dbReference type="OrthoDB" id="9801042at2"/>
<dbReference type="FunFam" id="1.10.240.10:FF:000002">
    <property type="entry name" value="Tryptophan--tRNA ligase"/>
    <property type="match status" value="1"/>
</dbReference>
<evidence type="ECO:0000256" key="6">
    <source>
        <dbReference type="ARBA" id="ARBA00023146"/>
    </source>
</evidence>
<evidence type="ECO:0000256" key="8">
    <source>
        <dbReference type="HAMAP-Rule" id="MF_00140"/>
    </source>
</evidence>
<keyword evidence="2 8" id="KW-0436">Ligase</keyword>
<evidence type="ECO:0000256" key="9">
    <source>
        <dbReference type="RuleBase" id="RU363036"/>
    </source>
</evidence>
<keyword evidence="6 8" id="KW-0030">Aminoacyl-tRNA synthetase</keyword>
<dbReference type="EC" id="6.1.1.2" evidence="8"/>
<comment type="subcellular location">
    <subcellularLocation>
        <location evidence="8">Cytoplasm</location>
    </subcellularLocation>
</comment>
<dbReference type="STRING" id="350688.Clos_2123"/>
<evidence type="ECO:0000256" key="7">
    <source>
        <dbReference type="ARBA" id="ARBA00049929"/>
    </source>
</evidence>
<dbReference type="EMBL" id="CP000853">
    <property type="protein sequence ID" value="ABW19659.1"/>
    <property type="molecule type" value="Genomic_DNA"/>
</dbReference>
<dbReference type="GO" id="GO:0006436">
    <property type="term" value="P:tryptophanyl-tRNA aminoacylation"/>
    <property type="evidence" value="ECO:0007669"/>
    <property type="project" value="UniProtKB-UniRule"/>
</dbReference>
<accession>A8MIM7</accession>
<feature type="binding site" evidence="8">
    <location>
        <begin position="196"/>
        <end position="200"/>
    </location>
    <ligand>
        <name>ATP</name>
        <dbReference type="ChEBI" id="CHEBI:30616"/>
    </ligand>
</feature>
<evidence type="ECO:0000313" key="11">
    <source>
        <dbReference type="Proteomes" id="UP000000269"/>
    </source>
</evidence>